<dbReference type="Gene3D" id="2.40.30.170">
    <property type="match status" value="1"/>
</dbReference>
<dbReference type="Gene3D" id="2.40.50.100">
    <property type="match status" value="1"/>
</dbReference>
<dbReference type="GO" id="GO:1990281">
    <property type="term" value="C:efflux pump complex"/>
    <property type="evidence" value="ECO:0007669"/>
    <property type="project" value="TreeGrafter"/>
</dbReference>
<evidence type="ECO:0000313" key="3">
    <source>
        <dbReference type="EMBL" id="QVL33593.1"/>
    </source>
</evidence>
<feature type="chain" id="PRO_5034807993" evidence="1">
    <location>
        <begin position="28"/>
        <end position="428"/>
    </location>
</feature>
<dbReference type="Proteomes" id="UP000676194">
    <property type="component" value="Chromosome"/>
</dbReference>
<sequence length="428" mass="46105">MNVSTRRCAVLTAFLLLGIPLGCSTTAPPPEEKAPPATVKWEAPVIGALEEWVELIGTTIPAPDRLAKVTAPIEGRVVSVFGDSTGTPILEGQRIEKGTALVQLDSTVVQANLAKAAAAQEVLLEEQKQAQFAVELASSEVERLKQLKTEEEKNPSATRSLVSPVDRLKAEYALKDAQSKLKAAQGRIVAGIKEQESLQAQLKLHTLSAPMSGRVGRIQVVRGQTLSVGTVVTELVDLEQTIDVLCYVPPSLVNQLQLGFLAISSGLDAEPAASPAAEGQVVYIADQAEPETGNFAVKVRFANNEAHLRANKVQRIRIQTKPGRECLNIRESAIQADEENATVVIVVDIKTAVNAEGKAETTGIARRVKVETGMRDRTLHQIEILSLDDPEKDPQKRWSGNIREAFFVVEGGQGLQTGDTVKLDVDVD</sequence>
<dbReference type="AlphaFoldDB" id="A0A8E6EZC1"/>
<dbReference type="Gene3D" id="1.10.287.470">
    <property type="entry name" value="Helix hairpin bin"/>
    <property type="match status" value="1"/>
</dbReference>
<dbReference type="EMBL" id="CP074694">
    <property type="protein sequence ID" value="QVL33593.1"/>
    <property type="molecule type" value="Genomic_DNA"/>
</dbReference>
<protein>
    <submittedName>
        <fullName evidence="3">Efflux RND transporter periplasmic adaptor subunit</fullName>
    </submittedName>
</protein>
<dbReference type="KEGG" id="tsph:KIH39_06685"/>
<keyword evidence="1" id="KW-0732">Signal</keyword>
<proteinExistence type="predicted"/>
<evidence type="ECO:0000259" key="2">
    <source>
        <dbReference type="Pfam" id="PF25917"/>
    </source>
</evidence>
<dbReference type="SUPFAM" id="SSF111369">
    <property type="entry name" value="HlyD-like secretion proteins"/>
    <property type="match status" value="1"/>
</dbReference>
<name>A0A8E6EZC1_9BACT</name>
<feature type="domain" description="Multidrug resistance protein MdtA-like barrel-sandwich hybrid" evidence="2">
    <location>
        <begin position="89"/>
        <end position="231"/>
    </location>
</feature>
<keyword evidence="4" id="KW-1185">Reference proteome</keyword>
<dbReference type="PANTHER" id="PTHR30469:SF15">
    <property type="entry name" value="HLYD FAMILY OF SECRETION PROTEINS"/>
    <property type="match status" value="1"/>
</dbReference>
<gene>
    <name evidence="3" type="ORF">KIH39_06685</name>
</gene>
<dbReference type="PANTHER" id="PTHR30469">
    <property type="entry name" value="MULTIDRUG RESISTANCE PROTEIN MDTA"/>
    <property type="match status" value="1"/>
</dbReference>
<dbReference type="InterPro" id="IPR058625">
    <property type="entry name" value="MdtA-like_BSH"/>
</dbReference>
<dbReference type="GO" id="GO:0015562">
    <property type="term" value="F:efflux transmembrane transporter activity"/>
    <property type="evidence" value="ECO:0007669"/>
    <property type="project" value="TreeGrafter"/>
</dbReference>
<dbReference type="RefSeq" id="WP_213498505.1">
    <property type="nucleotide sequence ID" value="NZ_CP074694.1"/>
</dbReference>
<evidence type="ECO:0000256" key="1">
    <source>
        <dbReference type="SAM" id="SignalP"/>
    </source>
</evidence>
<feature type="signal peptide" evidence="1">
    <location>
        <begin position="1"/>
        <end position="27"/>
    </location>
</feature>
<evidence type="ECO:0000313" key="4">
    <source>
        <dbReference type="Proteomes" id="UP000676194"/>
    </source>
</evidence>
<reference evidence="3" key="1">
    <citation type="submission" date="2021-05" db="EMBL/GenBank/DDBJ databases">
        <title>Complete genome sequence of the cellulolytic planctomycete Telmatocola sphagniphila SP2T and characterization of the first cellulase from planctomycetes.</title>
        <authorList>
            <person name="Rakitin A.L."/>
            <person name="Beletsky A.V."/>
            <person name="Naumoff D.G."/>
            <person name="Kulichevskaya I.S."/>
            <person name="Mardanov A.V."/>
            <person name="Ravin N.V."/>
            <person name="Dedysh S.N."/>
        </authorList>
    </citation>
    <scope>NUCLEOTIDE SEQUENCE</scope>
    <source>
        <strain evidence="3">SP2T</strain>
    </source>
</reference>
<accession>A0A8E6EZC1</accession>
<organism evidence="3 4">
    <name type="scientific">Telmatocola sphagniphila</name>
    <dbReference type="NCBI Taxonomy" id="1123043"/>
    <lineage>
        <taxon>Bacteria</taxon>
        <taxon>Pseudomonadati</taxon>
        <taxon>Planctomycetota</taxon>
        <taxon>Planctomycetia</taxon>
        <taxon>Gemmatales</taxon>
        <taxon>Gemmataceae</taxon>
    </lineage>
</organism>
<dbReference type="Pfam" id="PF25917">
    <property type="entry name" value="BSH_RND"/>
    <property type="match status" value="1"/>
</dbReference>